<evidence type="ECO:0000256" key="1">
    <source>
        <dbReference type="SAM" id="Phobius"/>
    </source>
</evidence>
<proteinExistence type="predicted"/>
<evidence type="ECO:0000313" key="3">
    <source>
        <dbReference type="Proteomes" id="UP000297871"/>
    </source>
</evidence>
<comment type="caution">
    <text evidence="2">The sequence shown here is derived from an EMBL/GenBank/DDBJ whole genome shotgun (WGS) entry which is preliminary data.</text>
</comment>
<gene>
    <name evidence="2" type="ORF">EHQ52_18565</name>
</gene>
<keyword evidence="1" id="KW-0812">Transmembrane</keyword>
<dbReference type="Proteomes" id="UP000297871">
    <property type="component" value="Unassembled WGS sequence"/>
</dbReference>
<dbReference type="RefSeq" id="WP_135616841.1">
    <property type="nucleotide sequence ID" value="NZ_RQFY01000012.1"/>
</dbReference>
<sequence>MNTNSTIVITTFFAILLVFVIKEIILIYRNIRKIRRDRHLIRVEKTREYFSNIRESLLRLMRNETVHPDNDLFQVIYSVSTMIMRRPDQYAELSDYLVVSFINTKVEKKQKSNKAEIPKELKSLLFKTAEGLYKIIIEYSAILRVLFQISNALKQITPLEFLSPVFKQIREKIFEQEVKSNPKIENINIARKELKTLSLAA</sequence>
<keyword evidence="1" id="KW-0472">Membrane</keyword>
<dbReference type="EMBL" id="RQFY01000012">
    <property type="protein sequence ID" value="TGL28273.1"/>
    <property type="molecule type" value="Genomic_DNA"/>
</dbReference>
<evidence type="ECO:0000313" key="2">
    <source>
        <dbReference type="EMBL" id="TGL28273.1"/>
    </source>
</evidence>
<name>A0A4R9J2A3_9LEPT</name>
<feature type="transmembrane region" description="Helical" evidence="1">
    <location>
        <begin position="6"/>
        <end position="28"/>
    </location>
</feature>
<accession>A0A4R9J2A3</accession>
<dbReference type="AlphaFoldDB" id="A0A4R9J2A3"/>
<keyword evidence="1" id="KW-1133">Transmembrane helix</keyword>
<reference evidence="2" key="1">
    <citation type="journal article" date="2019" name="PLoS Negl. Trop. Dis.">
        <title>Revisiting the worldwide diversity of Leptospira species in the environment.</title>
        <authorList>
            <person name="Vincent A.T."/>
            <person name="Schiettekatte O."/>
            <person name="Bourhy P."/>
            <person name="Veyrier F.J."/>
            <person name="Picardeau M."/>
        </authorList>
    </citation>
    <scope>NUCLEOTIDE SEQUENCE [LARGE SCALE GENOMIC DNA]</scope>
    <source>
        <strain evidence="2">201800265</strain>
    </source>
</reference>
<dbReference type="OrthoDB" id="9821287at2"/>
<keyword evidence="3" id="KW-1185">Reference proteome</keyword>
<protein>
    <submittedName>
        <fullName evidence="2">Uncharacterized protein</fullName>
    </submittedName>
</protein>
<organism evidence="2 3">
    <name type="scientific">Leptospira koniambonensis</name>
    <dbReference type="NCBI Taxonomy" id="2484950"/>
    <lineage>
        <taxon>Bacteria</taxon>
        <taxon>Pseudomonadati</taxon>
        <taxon>Spirochaetota</taxon>
        <taxon>Spirochaetia</taxon>
        <taxon>Leptospirales</taxon>
        <taxon>Leptospiraceae</taxon>
        <taxon>Leptospira</taxon>
    </lineage>
</organism>